<sequence length="278" mass="31672">MTSFDSKQQEEGLAPAPSIWASPHPEISRHIAVCMAMIVANLLITRQFIQDLITTPSIVLFVLLKLSAWCLGSYVLWSHWKLQRSYRRTSATGHDWHGAPLLAISALVIYRQGKIDMASLTYQADACFWVGYWLEWWTGILVSIFSLFGCTQGPDSPTPPDQHVKPPPPENKQDLFLECLREKGPAKQKAFFENLMEQDLEWVKNRLLSIAENANDEDSFLKSLRERSSIDQWLFLHDLSGLDLEWVQKRILAHVEEHQVSPTPPANQRVKPLPSTTA</sequence>
<feature type="transmembrane region" description="Helical" evidence="2">
    <location>
        <begin position="57"/>
        <end position="77"/>
    </location>
</feature>
<protein>
    <submittedName>
        <fullName evidence="3">Uncharacterized protein</fullName>
    </submittedName>
</protein>
<keyword evidence="2" id="KW-0472">Membrane</keyword>
<name>A0AAW0QLI2_9PEZI</name>
<feature type="transmembrane region" description="Helical" evidence="2">
    <location>
        <begin position="27"/>
        <end position="45"/>
    </location>
</feature>
<dbReference type="EMBL" id="JAQQWP010000009">
    <property type="protein sequence ID" value="KAK8101502.1"/>
    <property type="molecule type" value="Genomic_DNA"/>
</dbReference>
<dbReference type="AlphaFoldDB" id="A0AAW0QLI2"/>
<keyword evidence="2" id="KW-0812">Transmembrane</keyword>
<organism evidence="3 4">
    <name type="scientific">Apiospora kogelbergensis</name>
    <dbReference type="NCBI Taxonomy" id="1337665"/>
    <lineage>
        <taxon>Eukaryota</taxon>
        <taxon>Fungi</taxon>
        <taxon>Dikarya</taxon>
        <taxon>Ascomycota</taxon>
        <taxon>Pezizomycotina</taxon>
        <taxon>Sordariomycetes</taxon>
        <taxon>Xylariomycetidae</taxon>
        <taxon>Amphisphaeriales</taxon>
        <taxon>Apiosporaceae</taxon>
        <taxon>Apiospora</taxon>
    </lineage>
</organism>
<evidence type="ECO:0000313" key="3">
    <source>
        <dbReference type="EMBL" id="KAK8101502.1"/>
    </source>
</evidence>
<reference evidence="3 4" key="1">
    <citation type="submission" date="2023-01" db="EMBL/GenBank/DDBJ databases">
        <title>Analysis of 21 Apiospora genomes using comparative genomics revels a genus with tremendous synthesis potential of carbohydrate active enzymes and secondary metabolites.</title>
        <authorList>
            <person name="Sorensen T."/>
        </authorList>
    </citation>
    <scope>NUCLEOTIDE SEQUENCE [LARGE SCALE GENOMIC DNA]</scope>
    <source>
        <strain evidence="3 4">CBS 117206</strain>
    </source>
</reference>
<keyword evidence="2" id="KW-1133">Transmembrane helix</keyword>
<comment type="caution">
    <text evidence="3">The sequence shown here is derived from an EMBL/GenBank/DDBJ whole genome shotgun (WGS) entry which is preliminary data.</text>
</comment>
<evidence type="ECO:0000313" key="4">
    <source>
        <dbReference type="Proteomes" id="UP001392437"/>
    </source>
</evidence>
<gene>
    <name evidence="3" type="ORF">PG999_011876</name>
</gene>
<evidence type="ECO:0000256" key="2">
    <source>
        <dbReference type="SAM" id="Phobius"/>
    </source>
</evidence>
<evidence type="ECO:0000256" key="1">
    <source>
        <dbReference type="SAM" id="MobiDB-lite"/>
    </source>
</evidence>
<dbReference type="Proteomes" id="UP001392437">
    <property type="component" value="Unassembled WGS sequence"/>
</dbReference>
<keyword evidence="4" id="KW-1185">Reference proteome</keyword>
<proteinExistence type="predicted"/>
<accession>A0AAW0QLI2</accession>
<feature type="region of interest" description="Disordered" evidence="1">
    <location>
        <begin position="258"/>
        <end position="278"/>
    </location>
</feature>